<dbReference type="Gene3D" id="3.30.530.20">
    <property type="match status" value="1"/>
</dbReference>
<evidence type="ECO:0000313" key="2">
    <source>
        <dbReference type="EMBL" id="ELP88938.1"/>
    </source>
</evidence>
<dbReference type="InterPro" id="IPR051213">
    <property type="entry name" value="START_lipid_transfer"/>
</dbReference>
<dbReference type="Pfam" id="PF01852">
    <property type="entry name" value="START"/>
    <property type="match status" value="1"/>
</dbReference>
<proteinExistence type="predicted"/>
<protein>
    <recommendedName>
        <fullName evidence="1">START domain-containing protein</fullName>
    </recommendedName>
</protein>
<dbReference type="Proteomes" id="UP000014680">
    <property type="component" value="Unassembled WGS sequence"/>
</dbReference>
<dbReference type="PANTHER" id="PTHR19308">
    <property type="entry name" value="PHOSPHATIDYLCHOLINE TRANSFER PROTEIN"/>
    <property type="match status" value="1"/>
</dbReference>
<name>A0A0A1U3X1_ENTIV</name>
<evidence type="ECO:0000313" key="3">
    <source>
        <dbReference type="Proteomes" id="UP000014680"/>
    </source>
</evidence>
<feature type="domain" description="START" evidence="1">
    <location>
        <begin position="36"/>
        <end position="231"/>
    </location>
</feature>
<dbReference type="VEuPathDB" id="AmoebaDB:EIN_489970"/>
<gene>
    <name evidence="2" type="ORF">EIN_489970</name>
</gene>
<dbReference type="AlphaFoldDB" id="A0A0A1U3X1"/>
<sequence length="243" mass="27468">MSKGSKISAAQLDAMKKEIGAEETVFFSELGSKGDWTPCGSKENANLFYKIDEKTGIKKFKINAIIPTRLQCVIDALLVEKNRVSWESLVDGMKQIEDFGEGYSMHHITTKSVAFVLGRRDFVHFRRITGPEGLEKVKENQTDARLVIDVSSEHPDYPAQNSTFTRATTLFCATIFREFKDKNGRLYTTYDTITQSNINGYVPSWLVNVVTSSSTLDWYNALEKCAIELNKKVDEQEKKAAQK</sequence>
<dbReference type="SUPFAM" id="SSF55961">
    <property type="entry name" value="Bet v1-like"/>
    <property type="match status" value="1"/>
</dbReference>
<dbReference type="OrthoDB" id="196858at2759"/>
<reference evidence="2 3" key="1">
    <citation type="submission" date="2012-10" db="EMBL/GenBank/DDBJ databases">
        <authorList>
            <person name="Zafar N."/>
            <person name="Inman J."/>
            <person name="Hall N."/>
            <person name="Lorenzi H."/>
            <person name="Caler E."/>
        </authorList>
    </citation>
    <scope>NUCLEOTIDE SEQUENCE [LARGE SCALE GENOMIC DNA]</scope>
    <source>
        <strain evidence="2 3">IP1</strain>
    </source>
</reference>
<organism evidence="2 3">
    <name type="scientific">Entamoeba invadens IP1</name>
    <dbReference type="NCBI Taxonomy" id="370355"/>
    <lineage>
        <taxon>Eukaryota</taxon>
        <taxon>Amoebozoa</taxon>
        <taxon>Evosea</taxon>
        <taxon>Archamoebae</taxon>
        <taxon>Mastigamoebida</taxon>
        <taxon>Entamoebidae</taxon>
        <taxon>Entamoeba</taxon>
    </lineage>
</organism>
<accession>A0A0A1U3X1</accession>
<dbReference type="PROSITE" id="PS50848">
    <property type="entry name" value="START"/>
    <property type="match status" value="1"/>
</dbReference>
<dbReference type="EMBL" id="KB206684">
    <property type="protein sequence ID" value="ELP88938.1"/>
    <property type="molecule type" value="Genomic_DNA"/>
</dbReference>
<dbReference type="KEGG" id="eiv:EIN_489970"/>
<dbReference type="PANTHER" id="PTHR19308:SF14">
    <property type="entry name" value="START DOMAIN-CONTAINING PROTEIN"/>
    <property type="match status" value="1"/>
</dbReference>
<dbReference type="InterPro" id="IPR002913">
    <property type="entry name" value="START_lipid-bd_dom"/>
</dbReference>
<dbReference type="GO" id="GO:0008289">
    <property type="term" value="F:lipid binding"/>
    <property type="evidence" value="ECO:0007669"/>
    <property type="project" value="InterPro"/>
</dbReference>
<evidence type="ECO:0000259" key="1">
    <source>
        <dbReference type="PROSITE" id="PS50848"/>
    </source>
</evidence>
<dbReference type="GeneID" id="14887982"/>
<dbReference type="OMA" id="KCAIELN"/>
<dbReference type="CDD" id="cd00177">
    <property type="entry name" value="START"/>
    <property type="match status" value="1"/>
</dbReference>
<dbReference type="GO" id="GO:0005737">
    <property type="term" value="C:cytoplasm"/>
    <property type="evidence" value="ECO:0007669"/>
    <property type="project" value="UniProtKB-ARBA"/>
</dbReference>
<keyword evidence="3" id="KW-1185">Reference proteome</keyword>
<dbReference type="InterPro" id="IPR023393">
    <property type="entry name" value="START-like_dom_sf"/>
</dbReference>
<dbReference type="RefSeq" id="XP_004255709.1">
    <property type="nucleotide sequence ID" value="XM_004255661.1"/>
</dbReference>